<dbReference type="Gene3D" id="1.10.10.10">
    <property type="entry name" value="Winged helix-like DNA-binding domain superfamily/Winged helix DNA-binding domain"/>
    <property type="match status" value="1"/>
</dbReference>
<protein>
    <submittedName>
        <fullName evidence="6">IclR family acetate operon transcriptional repressor</fullName>
    </submittedName>
</protein>
<dbReference type="RefSeq" id="WP_209693565.1">
    <property type="nucleotide sequence ID" value="NZ_BAAAVU010000011.1"/>
</dbReference>
<comment type="caution">
    <text evidence="6">The sequence shown here is derived from an EMBL/GenBank/DDBJ whole genome shotgun (WGS) entry which is preliminary data.</text>
</comment>
<reference evidence="6 7" key="1">
    <citation type="submission" date="2021-03" db="EMBL/GenBank/DDBJ databases">
        <title>Sequencing the genomes of 1000 actinobacteria strains.</title>
        <authorList>
            <person name="Klenk H.-P."/>
        </authorList>
    </citation>
    <scope>NUCLEOTIDE SEQUENCE [LARGE SCALE GENOMIC DNA]</scope>
    <source>
        <strain evidence="6 7">DSM 18824</strain>
    </source>
</reference>
<dbReference type="InterPro" id="IPR029016">
    <property type="entry name" value="GAF-like_dom_sf"/>
</dbReference>
<dbReference type="InterPro" id="IPR014757">
    <property type="entry name" value="Tscrpt_reg_IclR_C"/>
</dbReference>
<dbReference type="SMART" id="SM00346">
    <property type="entry name" value="HTH_ICLR"/>
    <property type="match status" value="1"/>
</dbReference>
<evidence type="ECO:0000313" key="7">
    <source>
        <dbReference type="Proteomes" id="UP000755585"/>
    </source>
</evidence>
<dbReference type="Gene3D" id="3.30.450.40">
    <property type="match status" value="1"/>
</dbReference>
<feature type="domain" description="IclR-ED" evidence="5">
    <location>
        <begin position="83"/>
        <end position="266"/>
    </location>
</feature>
<dbReference type="InterPro" id="IPR050707">
    <property type="entry name" value="HTH_MetabolicPath_Reg"/>
</dbReference>
<keyword evidence="7" id="KW-1185">Reference proteome</keyword>
<dbReference type="InterPro" id="IPR005471">
    <property type="entry name" value="Tscrpt_reg_IclR_N"/>
</dbReference>
<keyword evidence="3" id="KW-0804">Transcription</keyword>
<evidence type="ECO:0000259" key="5">
    <source>
        <dbReference type="PROSITE" id="PS51078"/>
    </source>
</evidence>
<accession>A0ABS4UFX0</accession>
<dbReference type="InterPro" id="IPR036388">
    <property type="entry name" value="WH-like_DNA-bd_sf"/>
</dbReference>
<dbReference type="PANTHER" id="PTHR30136:SF24">
    <property type="entry name" value="HTH-TYPE TRANSCRIPTIONAL REPRESSOR ALLR"/>
    <property type="match status" value="1"/>
</dbReference>
<sequence>MTNNDADPPENSRYWVRSVARAAELLEVLSGAPARQGMSVTELAAALGLSKSSAFSTLHTLAHFGLVADDGEGMNRRYRLGMTLARLGSRARDQLSLVDVVRPHLTRLTAEIGFSSRLAVPESDQAVVVDQVATAEGVQIELRMGFRELPHCTGLGKALLSTMDDDAVSALIARTGLPRRTSKTITDEAALRAHLEDIRGLGYAVDDEEDADGVFCIGAALFGAGDTCVGAISITGLKVGQPSWRYAELGRIVRDTAGRISSALGSAPGQESR</sequence>
<gene>
    <name evidence="6" type="ORF">JOF29_001604</name>
</gene>
<dbReference type="Proteomes" id="UP000755585">
    <property type="component" value="Unassembled WGS sequence"/>
</dbReference>
<feature type="domain" description="HTH iclR-type" evidence="4">
    <location>
        <begin position="16"/>
        <end position="82"/>
    </location>
</feature>
<evidence type="ECO:0000313" key="6">
    <source>
        <dbReference type="EMBL" id="MBP2350521.1"/>
    </source>
</evidence>
<dbReference type="InterPro" id="IPR036390">
    <property type="entry name" value="WH_DNA-bd_sf"/>
</dbReference>
<dbReference type="PROSITE" id="PS51078">
    <property type="entry name" value="ICLR_ED"/>
    <property type="match status" value="1"/>
</dbReference>
<dbReference type="EMBL" id="JAGINT010000001">
    <property type="protein sequence ID" value="MBP2350521.1"/>
    <property type="molecule type" value="Genomic_DNA"/>
</dbReference>
<dbReference type="Pfam" id="PF09339">
    <property type="entry name" value="HTH_IclR"/>
    <property type="match status" value="1"/>
</dbReference>
<dbReference type="PROSITE" id="PS51077">
    <property type="entry name" value="HTH_ICLR"/>
    <property type="match status" value="1"/>
</dbReference>
<evidence type="ECO:0000259" key="4">
    <source>
        <dbReference type="PROSITE" id="PS51077"/>
    </source>
</evidence>
<evidence type="ECO:0000256" key="1">
    <source>
        <dbReference type="ARBA" id="ARBA00023015"/>
    </source>
</evidence>
<dbReference type="SUPFAM" id="SSF55781">
    <property type="entry name" value="GAF domain-like"/>
    <property type="match status" value="1"/>
</dbReference>
<proteinExistence type="predicted"/>
<evidence type="ECO:0000256" key="2">
    <source>
        <dbReference type="ARBA" id="ARBA00023125"/>
    </source>
</evidence>
<dbReference type="PANTHER" id="PTHR30136">
    <property type="entry name" value="HELIX-TURN-HELIX TRANSCRIPTIONAL REGULATOR, ICLR FAMILY"/>
    <property type="match status" value="1"/>
</dbReference>
<evidence type="ECO:0000256" key="3">
    <source>
        <dbReference type="ARBA" id="ARBA00023163"/>
    </source>
</evidence>
<dbReference type="SUPFAM" id="SSF46785">
    <property type="entry name" value="Winged helix' DNA-binding domain"/>
    <property type="match status" value="1"/>
</dbReference>
<keyword evidence="1" id="KW-0805">Transcription regulation</keyword>
<name>A0ABS4UFX0_9ACTN</name>
<organism evidence="6 7">
    <name type="scientific">Kribbella aluminosa</name>
    <dbReference type="NCBI Taxonomy" id="416017"/>
    <lineage>
        <taxon>Bacteria</taxon>
        <taxon>Bacillati</taxon>
        <taxon>Actinomycetota</taxon>
        <taxon>Actinomycetes</taxon>
        <taxon>Propionibacteriales</taxon>
        <taxon>Kribbellaceae</taxon>
        <taxon>Kribbella</taxon>
    </lineage>
</organism>
<keyword evidence="2" id="KW-0238">DNA-binding</keyword>
<dbReference type="Pfam" id="PF01614">
    <property type="entry name" value="IclR_C"/>
    <property type="match status" value="1"/>
</dbReference>